<reference evidence="2" key="1">
    <citation type="journal article" date="2019" name="Int. J. Syst. Evol. Microbiol.">
        <title>The Global Catalogue of Microorganisms (GCM) 10K type strain sequencing project: providing services to taxonomists for standard genome sequencing and annotation.</title>
        <authorList>
            <consortium name="The Broad Institute Genomics Platform"/>
            <consortium name="The Broad Institute Genome Sequencing Center for Infectious Disease"/>
            <person name="Wu L."/>
            <person name="Ma J."/>
        </authorList>
    </citation>
    <scope>NUCLEOTIDE SEQUENCE [LARGE SCALE GENOMIC DNA]</scope>
    <source>
        <strain evidence="2">JCM 17978</strain>
    </source>
</reference>
<protein>
    <submittedName>
        <fullName evidence="1">DUF6503 family protein</fullName>
    </submittedName>
</protein>
<dbReference type="Proteomes" id="UP001596162">
    <property type="component" value="Unassembled WGS sequence"/>
</dbReference>
<organism evidence="1 2">
    <name type="scientific">Bizionia hallyeonensis</name>
    <dbReference type="NCBI Taxonomy" id="1123757"/>
    <lineage>
        <taxon>Bacteria</taxon>
        <taxon>Pseudomonadati</taxon>
        <taxon>Bacteroidota</taxon>
        <taxon>Flavobacteriia</taxon>
        <taxon>Flavobacteriales</taxon>
        <taxon>Flavobacteriaceae</taxon>
        <taxon>Bizionia</taxon>
    </lineage>
</organism>
<sequence length="253" mass="29013">MKHLAFVLIVLFIASCESSKKELTANDIVNKAIKVAGGNKLDRSSYSFQFRDIQYHAARYNGYYSLIREFHKDSVGFVQDYIDNNGFERYIDEKQVMLADTTAAKLSASVNSVHYFAILPHGLNDAAVNKQLIGKVTIKDVPYYKIKVTFNEEGGGEDFEDEFIYWIQTETFKVDYLAYSYEEADGVGFRFREAFNERYVGGLRFVDYNNYKPEAEGVSVEDLDDLFEKEQLKLLSKIELENIIEGSPLEVNP</sequence>
<evidence type="ECO:0000313" key="1">
    <source>
        <dbReference type="EMBL" id="MFC5195978.1"/>
    </source>
</evidence>
<name>A0ABW0C9R2_9FLAO</name>
<keyword evidence="2" id="KW-1185">Reference proteome</keyword>
<dbReference type="RefSeq" id="WP_376861120.1">
    <property type="nucleotide sequence ID" value="NZ_JBHSLA010000004.1"/>
</dbReference>
<accession>A0ABW0C9R2</accession>
<evidence type="ECO:0000313" key="2">
    <source>
        <dbReference type="Proteomes" id="UP001596162"/>
    </source>
</evidence>
<gene>
    <name evidence="1" type="ORF">ACFPH8_11605</name>
</gene>
<dbReference type="InterPro" id="IPR045444">
    <property type="entry name" value="DUF6503"/>
</dbReference>
<proteinExistence type="predicted"/>
<dbReference type="Pfam" id="PF20113">
    <property type="entry name" value="DUF6503"/>
    <property type="match status" value="1"/>
</dbReference>
<comment type="caution">
    <text evidence="1">The sequence shown here is derived from an EMBL/GenBank/DDBJ whole genome shotgun (WGS) entry which is preliminary data.</text>
</comment>
<dbReference type="PROSITE" id="PS51257">
    <property type="entry name" value="PROKAR_LIPOPROTEIN"/>
    <property type="match status" value="1"/>
</dbReference>
<dbReference type="EMBL" id="JBHSLA010000004">
    <property type="protein sequence ID" value="MFC5195978.1"/>
    <property type="molecule type" value="Genomic_DNA"/>
</dbReference>